<keyword evidence="3" id="KW-1185">Reference proteome</keyword>
<accession>A0A6I3SHB7</accession>
<evidence type="ECO:0000256" key="1">
    <source>
        <dbReference type="SAM" id="Phobius"/>
    </source>
</evidence>
<dbReference type="AlphaFoldDB" id="A0A6I3SHB7"/>
<keyword evidence="1" id="KW-0812">Transmembrane</keyword>
<comment type="caution">
    <text evidence="2">The sequence shown here is derived from an EMBL/GenBank/DDBJ whole genome shotgun (WGS) entry which is preliminary data.</text>
</comment>
<keyword evidence="1" id="KW-1133">Transmembrane helix</keyword>
<proteinExistence type="predicted"/>
<gene>
    <name evidence="2" type="ORF">GJ688_03910</name>
</gene>
<keyword evidence="1" id="KW-0472">Membrane</keyword>
<sequence length="97" mass="11006">MPISRRNLYRALGFFSLFLALLSSFSILQPLMTPEHIAQSAISPVNGPSWYDGWTDMITVFSEQALFLIAVIVFSIAARVCFYRSNIESLEELQDLE</sequence>
<evidence type="ECO:0000313" key="2">
    <source>
        <dbReference type="EMBL" id="MTV48127.1"/>
    </source>
</evidence>
<protein>
    <submittedName>
        <fullName evidence="2">Uncharacterized protein</fullName>
    </submittedName>
</protein>
<dbReference type="RefSeq" id="WP_155475203.1">
    <property type="nucleotide sequence ID" value="NZ_WNKU01000002.1"/>
</dbReference>
<dbReference type="Proteomes" id="UP000430670">
    <property type="component" value="Unassembled WGS sequence"/>
</dbReference>
<reference evidence="2 3" key="1">
    <citation type="submission" date="2019-11" db="EMBL/GenBank/DDBJ databases">
        <title>Whole-genome sequence of a the green, strictly anaerobic photosynthetic bacterium Heliobacillus mobilis DSM 6151.</title>
        <authorList>
            <person name="Kyndt J.A."/>
            <person name="Meyer T.E."/>
        </authorList>
    </citation>
    <scope>NUCLEOTIDE SEQUENCE [LARGE SCALE GENOMIC DNA]</scope>
    <source>
        <strain evidence="2 3">DSM 6151</strain>
    </source>
</reference>
<organism evidence="2 3">
    <name type="scientific">Heliobacterium mobile</name>
    <name type="common">Heliobacillus mobilis</name>
    <dbReference type="NCBI Taxonomy" id="28064"/>
    <lineage>
        <taxon>Bacteria</taxon>
        <taxon>Bacillati</taxon>
        <taxon>Bacillota</taxon>
        <taxon>Clostridia</taxon>
        <taxon>Eubacteriales</taxon>
        <taxon>Heliobacteriaceae</taxon>
        <taxon>Heliobacterium</taxon>
    </lineage>
</organism>
<dbReference type="EMBL" id="WNKU01000002">
    <property type="protein sequence ID" value="MTV48127.1"/>
    <property type="molecule type" value="Genomic_DNA"/>
</dbReference>
<evidence type="ECO:0000313" key="3">
    <source>
        <dbReference type="Proteomes" id="UP000430670"/>
    </source>
</evidence>
<feature type="transmembrane region" description="Helical" evidence="1">
    <location>
        <begin position="64"/>
        <end position="82"/>
    </location>
</feature>
<name>A0A6I3SHB7_HELMO</name>